<dbReference type="SUPFAM" id="SSF48452">
    <property type="entry name" value="TPR-like"/>
    <property type="match status" value="2"/>
</dbReference>
<keyword evidence="13" id="KW-0812">Transmembrane</keyword>
<dbReference type="SUPFAM" id="SSF47384">
    <property type="entry name" value="Homodimeric domain of signal transducing histidine kinase"/>
    <property type="match status" value="1"/>
</dbReference>
<dbReference type="InterPro" id="IPR019734">
    <property type="entry name" value="TPR_rpt"/>
</dbReference>
<dbReference type="PANTHER" id="PTHR43711">
    <property type="entry name" value="TWO-COMPONENT HISTIDINE KINASE"/>
    <property type="match status" value="1"/>
</dbReference>
<reference evidence="15 16" key="1">
    <citation type="submission" date="2016-09" db="EMBL/GenBank/DDBJ databases">
        <authorList>
            <person name="Capua I."/>
            <person name="De Benedictis P."/>
            <person name="Joannis T."/>
            <person name="Lombin L.H."/>
            <person name="Cattoli G."/>
        </authorList>
    </citation>
    <scope>NUCLEOTIDE SEQUENCE [LARGE SCALE GENOMIC DNA]</scope>
    <source>
        <strain evidence="15 16">A7P-90m</strain>
    </source>
</reference>
<feature type="repeat" description="TPR" evidence="11">
    <location>
        <begin position="205"/>
        <end position="238"/>
    </location>
</feature>
<keyword evidence="11" id="KW-0802">TPR repeat</keyword>
<dbReference type="InterPro" id="IPR005467">
    <property type="entry name" value="His_kinase_dom"/>
</dbReference>
<protein>
    <recommendedName>
        <fullName evidence="10">Sensory/regulatory protein RpfC</fullName>
        <ecNumber evidence="2">2.7.13.3</ecNumber>
    </recommendedName>
</protein>
<dbReference type="InterPro" id="IPR036890">
    <property type="entry name" value="HATPase_C_sf"/>
</dbReference>
<comment type="subunit">
    <text evidence="9">At low DSF concentrations, interacts with RpfF.</text>
</comment>
<evidence type="ECO:0000256" key="2">
    <source>
        <dbReference type="ARBA" id="ARBA00012438"/>
    </source>
</evidence>
<dbReference type="InterPro" id="IPR050736">
    <property type="entry name" value="Sensor_HK_Regulatory"/>
</dbReference>
<dbReference type="InterPro" id="IPR036097">
    <property type="entry name" value="HisK_dim/P_sf"/>
</dbReference>
<evidence type="ECO:0000313" key="15">
    <source>
        <dbReference type="EMBL" id="SDC57232.1"/>
    </source>
</evidence>
<dbReference type="FunFam" id="1.10.287.130:FF:000002">
    <property type="entry name" value="Two-component osmosensing histidine kinase"/>
    <property type="match status" value="1"/>
</dbReference>
<dbReference type="EC" id="2.7.13.3" evidence="2"/>
<keyword evidence="7" id="KW-0067">ATP-binding</keyword>
<dbReference type="Proteomes" id="UP000199452">
    <property type="component" value="Unassembled WGS sequence"/>
</dbReference>
<keyword evidence="5" id="KW-0547">Nucleotide-binding</keyword>
<dbReference type="Gene3D" id="1.10.287.130">
    <property type="match status" value="1"/>
</dbReference>
<feature type="repeat" description="TPR" evidence="11">
    <location>
        <begin position="286"/>
        <end position="319"/>
    </location>
</feature>
<evidence type="ECO:0000256" key="4">
    <source>
        <dbReference type="ARBA" id="ARBA00022679"/>
    </source>
</evidence>
<proteinExistence type="predicted"/>
<evidence type="ECO:0000256" key="10">
    <source>
        <dbReference type="ARBA" id="ARBA00068150"/>
    </source>
</evidence>
<evidence type="ECO:0000259" key="14">
    <source>
        <dbReference type="PROSITE" id="PS50109"/>
    </source>
</evidence>
<dbReference type="AlphaFoldDB" id="A0A1G6MP02"/>
<evidence type="ECO:0000256" key="7">
    <source>
        <dbReference type="ARBA" id="ARBA00022840"/>
    </source>
</evidence>
<dbReference type="SMART" id="SM00388">
    <property type="entry name" value="HisKA"/>
    <property type="match status" value="1"/>
</dbReference>
<comment type="catalytic activity">
    <reaction evidence="1">
        <text>ATP + protein L-histidine = ADP + protein N-phospho-L-histidine.</text>
        <dbReference type="EC" id="2.7.13.3"/>
    </reaction>
</comment>
<evidence type="ECO:0000256" key="1">
    <source>
        <dbReference type="ARBA" id="ARBA00000085"/>
    </source>
</evidence>
<evidence type="ECO:0000256" key="5">
    <source>
        <dbReference type="ARBA" id="ARBA00022741"/>
    </source>
</evidence>
<dbReference type="Pfam" id="PF00512">
    <property type="entry name" value="HisKA"/>
    <property type="match status" value="1"/>
</dbReference>
<sequence length="704" mass="79513">MPYRVIISRFISIGLLLWVCQYPLLAVENAENKLLAKLSHSKPAEKVAILTELGQYHSDFNYPKALTFTDKAIKLAIAVGDSAGLAKALYTDGIIHQLQGENNEAHRSLKQAYSLYTQSNDSLGIARTSDCLGSLFRYYGAYEKSLEYHLWALAVFEKRNDTTGKISAMNNIGIVYRSLDNYTKSISYYQKALGLAKESNSSLLSTVYNSIGSYYYYLKEYKSANYYYRRALDIVPTTLALKERHCAALNNIGNVYRSKEQLDSALFYYSLSLKESKILGLINLSAITLKNIGTIYARKGEVQKAEEFLLKSIHLSKKSNLKQVVRDDYLILSNLSGKNGDYKKALKYHKQYSEIQDSIHREEQSSKVELLEVDYLFQQKEKDLAILMKNNAEKNLEIQTSRNLLLISILIIFILITLTIGIYRLLHINRNAKQNLLQMNEKLEERVMSRTVKLELEIANHRNTAVELLKAKEKAEESDRLKSTFLSNISHEIRTPMNAIVGFTGLLSSPDLQVAERDQYIEVINKSGNYLLSIIDDIIEISKIEAGQITLHYSQVSVNSLLDQLYDTFKAEIPEEKDISLNVTIPKETLTISTDPVKLRQVLSSLLSNAIKFTEKGSITLGYQKANSTELTIFVSDTGIGIDEKHRQIIFDRFRQVENKNETKKGGSGLGLAISKAYIDKLGGTITLESEIGKGSTFTFTLPI</sequence>
<evidence type="ECO:0000256" key="3">
    <source>
        <dbReference type="ARBA" id="ARBA00022553"/>
    </source>
</evidence>
<dbReference type="SMART" id="SM00028">
    <property type="entry name" value="TPR"/>
    <property type="match status" value="7"/>
</dbReference>
<dbReference type="EMBL" id="FMYP01000037">
    <property type="protein sequence ID" value="SDC57232.1"/>
    <property type="molecule type" value="Genomic_DNA"/>
</dbReference>
<evidence type="ECO:0000256" key="13">
    <source>
        <dbReference type="SAM" id="Phobius"/>
    </source>
</evidence>
<keyword evidence="4" id="KW-0808">Transferase</keyword>
<dbReference type="Gene3D" id="3.30.565.10">
    <property type="entry name" value="Histidine kinase-like ATPase, C-terminal domain"/>
    <property type="match status" value="1"/>
</dbReference>
<dbReference type="STRING" id="1640674.SAMN05216323_103733"/>
<keyword evidence="8" id="KW-0902">Two-component regulatory system</keyword>
<dbReference type="PROSITE" id="PS50109">
    <property type="entry name" value="HIS_KIN"/>
    <property type="match status" value="1"/>
</dbReference>
<keyword evidence="13" id="KW-1133">Transmembrane helix</keyword>
<feature type="coiled-coil region" evidence="12">
    <location>
        <begin position="426"/>
        <end position="478"/>
    </location>
</feature>
<dbReference type="CDD" id="cd00082">
    <property type="entry name" value="HisKA"/>
    <property type="match status" value="1"/>
</dbReference>
<dbReference type="InterPro" id="IPR011990">
    <property type="entry name" value="TPR-like_helical_dom_sf"/>
</dbReference>
<keyword evidence="3" id="KW-0597">Phosphoprotein</keyword>
<evidence type="ECO:0000256" key="11">
    <source>
        <dbReference type="PROSITE-ProRule" id="PRU00339"/>
    </source>
</evidence>
<dbReference type="PRINTS" id="PR00344">
    <property type="entry name" value="BCTRLSENSOR"/>
</dbReference>
<keyword evidence="12" id="KW-0175">Coiled coil</keyword>
<gene>
    <name evidence="15" type="ORF">SAMN05216323_103733</name>
</gene>
<dbReference type="PANTHER" id="PTHR43711:SF29">
    <property type="entry name" value="HISTIDINE KINASE"/>
    <property type="match status" value="1"/>
</dbReference>
<feature type="transmembrane region" description="Helical" evidence="13">
    <location>
        <begin position="404"/>
        <end position="426"/>
    </location>
</feature>
<dbReference type="InterPro" id="IPR004358">
    <property type="entry name" value="Sig_transdc_His_kin-like_C"/>
</dbReference>
<organism evidence="15 16">
    <name type="scientific">Williamwhitmania taraxaci</name>
    <dbReference type="NCBI Taxonomy" id="1640674"/>
    <lineage>
        <taxon>Bacteria</taxon>
        <taxon>Pseudomonadati</taxon>
        <taxon>Bacteroidota</taxon>
        <taxon>Bacteroidia</taxon>
        <taxon>Bacteroidales</taxon>
        <taxon>Williamwhitmaniaceae</taxon>
        <taxon>Williamwhitmania</taxon>
    </lineage>
</organism>
<keyword evidence="16" id="KW-1185">Reference proteome</keyword>
<name>A0A1G6MP02_9BACT</name>
<evidence type="ECO:0000256" key="9">
    <source>
        <dbReference type="ARBA" id="ARBA00064003"/>
    </source>
</evidence>
<evidence type="ECO:0000256" key="8">
    <source>
        <dbReference type="ARBA" id="ARBA00023012"/>
    </source>
</evidence>
<dbReference type="InterPro" id="IPR003594">
    <property type="entry name" value="HATPase_dom"/>
</dbReference>
<dbReference type="SUPFAM" id="SSF55874">
    <property type="entry name" value="ATPase domain of HSP90 chaperone/DNA topoisomerase II/histidine kinase"/>
    <property type="match status" value="1"/>
</dbReference>
<accession>A0A1G6MP02</accession>
<dbReference type="PROSITE" id="PS50005">
    <property type="entry name" value="TPR"/>
    <property type="match status" value="3"/>
</dbReference>
<dbReference type="Pfam" id="PF13424">
    <property type="entry name" value="TPR_12"/>
    <property type="match status" value="1"/>
</dbReference>
<dbReference type="Gene3D" id="1.25.40.10">
    <property type="entry name" value="Tetratricopeptide repeat domain"/>
    <property type="match status" value="3"/>
</dbReference>
<keyword evidence="13" id="KW-0472">Membrane</keyword>
<feature type="domain" description="Histidine kinase" evidence="14">
    <location>
        <begin position="488"/>
        <end position="704"/>
    </location>
</feature>
<dbReference type="FunFam" id="3.30.565.10:FF:000010">
    <property type="entry name" value="Sensor histidine kinase RcsC"/>
    <property type="match status" value="1"/>
</dbReference>
<evidence type="ECO:0000313" key="16">
    <source>
        <dbReference type="Proteomes" id="UP000199452"/>
    </source>
</evidence>
<dbReference type="Pfam" id="PF02518">
    <property type="entry name" value="HATPase_c"/>
    <property type="match status" value="1"/>
</dbReference>
<dbReference type="CDD" id="cd16922">
    <property type="entry name" value="HATPase_EvgS-ArcB-TorS-like"/>
    <property type="match status" value="1"/>
</dbReference>
<feature type="repeat" description="TPR" evidence="11">
    <location>
        <begin position="166"/>
        <end position="199"/>
    </location>
</feature>
<dbReference type="InterPro" id="IPR003661">
    <property type="entry name" value="HisK_dim/P_dom"/>
</dbReference>
<dbReference type="SMART" id="SM00387">
    <property type="entry name" value="HATPase_c"/>
    <property type="match status" value="1"/>
</dbReference>
<dbReference type="GO" id="GO:0005524">
    <property type="term" value="F:ATP binding"/>
    <property type="evidence" value="ECO:0007669"/>
    <property type="project" value="UniProtKB-KW"/>
</dbReference>
<keyword evidence="6 15" id="KW-0418">Kinase</keyword>
<evidence type="ECO:0000256" key="6">
    <source>
        <dbReference type="ARBA" id="ARBA00022777"/>
    </source>
</evidence>
<dbReference type="GO" id="GO:0000155">
    <property type="term" value="F:phosphorelay sensor kinase activity"/>
    <property type="evidence" value="ECO:0007669"/>
    <property type="project" value="InterPro"/>
</dbReference>
<evidence type="ECO:0000256" key="12">
    <source>
        <dbReference type="SAM" id="Coils"/>
    </source>
</evidence>